<dbReference type="Proteomes" id="UP001233172">
    <property type="component" value="Unassembled WGS sequence"/>
</dbReference>
<dbReference type="Pfam" id="PF11838">
    <property type="entry name" value="ERAP1_C"/>
    <property type="match status" value="1"/>
</dbReference>
<evidence type="ECO:0000313" key="4">
    <source>
        <dbReference type="Proteomes" id="UP001233172"/>
    </source>
</evidence>
<dbReference type="AlphaFoldDB" id="A0AAD8FHD1"/>
<dbReference type="InterPro" id="IPR024571">
    <property type="entry name" value="ERAP1-like_C_dom"/>
</dbReference>
<accession>A0AAD8FHD1</accession>
<comment type="similarity">
    <text evidence="1">Belongs to the peptidase M1 family.</text>
</comment>
<dbReference type="GO" id="GO:0005615">
    <property type="term" value="C:extracellular space"/>
    <property type="evidence" value="ECO:0007669"/>
    <property type="project" value="TreeGrafter"/>
</dbReference>
<organism evidence="3 4">
    <name type="scientific">Biomphalaria pfeifferi</name>
    <name type="common">Bloodfluke planorb</name>
    <name type="synonym">Freshwater snail</name>
    <dbReference type="NCBI Taxonomy" id="112525"/>
    <lineage>
        <taxon>Eukaryota</taxon>
        <taxon>Metazoa</taxon>
        <taxon>Spiralia</taxon>
        <taxon>Lophotrochozoa</taxon>
        <taxon>Mollusca</taxon>
        <taxon>Gastropoda</taxon>
        <taxon>Heterobranchia</taxon>
        <taxon>Euthyneura</taxon>
        <taxon>Panpulmonata</taxon>
        <taxon>Hygrophila</taxon>
        <taxon>Lymnaeoidea</taxon>
        <taxon>Planorbidae</taxon>
        <taxon>Biomphalaria</taxon>
    </lineage>
</organism>
<feature type="domain" description="ERAP1-like C-terminal" evidence="2">
    <location>
        <begin position="50"/>
        <end position="259"/>
    </location>
</feature>
<evidence type="ECO:0000313" key="3">
    <source>
        <dbReference type="EMBL" id="KAK0065102.1"/>
    </source>
</evidence>
<comment type="caution">
    <text evidence="3">The sequence shown here is derived from an EMBL/GenBank/DDBJ whole genome shotgun (WGS) entry which is preliminary data.</text>
</comment>
<dbReference type="PANTHER" id="PTHR11533:SF294">
    <property type="entry name" value="THYROTROPIN-RELEASING HORMONE-DEGRADING ECTOENZYME"/>
    <property type="match status" value="1"/>
</dbReference>
<dbReference type="Gene3D" id="1.25.50.20">
    <property type="match status" value="1"/>
</dbReference>
<evidence type="ECO:0000256" key="1">
    <source>
        <dbReference type="ARBA" id="ARBA00010136"/>
    </source>
</evidence>
<dbReference type="Gene3D" id="2.60.40.1910">
    <property type="match status" value="1"/>
</dbReference>
<keyword evidence="3" id="KW-0031">Aminopeptidase</keyword>
<gene>
    <name evidence="3" type="ORF">Bpfe_005660</name>
</gene>
<protein>
    <submittedName>
        <fullName evidence="3">Aminopeptidase N</fullName>
    </submittedName>
</protein>
<dbReference type="GO" id="GO:0016020">
    <property type="term" value="C:membrane"/>
    <property type="evidence" value="ECO:0007669"/>
    <property type="project" value="TreeGrafter"/>
</dbReference>
<keyword evidence="4" id="KW-1185">Reference proteome</keyword>
<proteinExistence type="inferred from homology"/>
<keyword evidence="3" id="KW-0378">Hydrolase</keyword>
<dbReference type="GO" id="GO:0043171">
    <property type="term" value="P:peptide catabolic process"/>
    <property type="evidence" value="ECO:0007669"/>
    <property type="project" value="TreeGrafter"/>
</dbReference>
<dbReference type="GO" id="GO:0042277">
    <property type="term" value="F:peptide binding"/>
    <property type="evidence" value="ECO:0007669"/>
    <property type="project" value="TreeGrafter"/>
</dbReference>
<dbReference type="PANTHER" id="PTHR11533">
    <property type="entry name" value="PROTEASE M1 ZINC METALLOPROTEASE"/>
    <property type="match status" value="1"/>
</dbReference>
<evidence type="ECO:0000259" key="2">
    <source>
        <dbReference type="Pfam" id="PF11838"/>
    </source>
</evidence>
<sequence length="259" mass="30084">YSWSIPLTFASSLTLKFDQTEENIYWLWKNETSKTFEYNDLPPSCNDNSWFICNVQQNGYYRVNYELSNWQALIWQLKTDHTLIPVINRAQLINDAWNLVKSGYLEIETAFSILAYLKNEREFVPWKAAKNELDYLVVMLARTSTFQRFQVFMQKQLETLFNLFGMDLAGASHTEIEARALIAGESCNYGIPKCLKTAKHLYETWMNNSKINVIDPNIRISVYCSAIWNGGVKEWEFALKMYNESDVASEKLNLLAGLS</sequence>
<feature type="non-terminal residue" evidence="3">
    <location>
        <position position="259"/>
    </location>
</feature>
<dbReference type="GO" id="GO:0008270">
    <property type="term" value="F:zinc ion binding"/>
    <property type="evidence" value="ECO:0007669"/>
    <property type="project" value="TreeGrafter"/>
</dbReference>
<reference evidence="3" key="2">
    <citation type="submission" date="2023-04" db="EMBL/GenBank/DDBJ databases">
        <authorList>
            <person name="Bu L."/>
            <person name="Lu L."/>
            <person name="Laidemitt M.R."/>
            <person name="Zhang S.M."/>
            <person name="Mutuku M."/>
            <person name="Mkoji G."/>
            <person name="Steinauer M."/>
            <person name="Loker E.S."/>
        </authorList>
    </citation>
    <scope>NUCLEOTIDE SEQUENCE</scope>
    <source>
        <strain evidence="3">KasaAsao</strain>
        <tissue evidence="3">Whole Snail</tissue>
    </source>
</reference>
<keyword evidence="3" id="KW-0645">Protease</keyword>
<name>A0AAD8FHD1_BIOPF</name>
<dbReference type="GO" id="GO:0006508">
    <property type="term" value="P:proteolysis"/>
    <property type="evidence" value="ECO:0007669"/>
    <property type="project" value="TreeGrafter"/>
</dbReference>
<dbReference type="EMBL" id="JASAOG010000015">
    <property type="protein sequence ID" value="KAK0065102.1"/>
    <property type="molecule type" value="Genomic_DNA"/>
</dbReference>
<dbReference type="GO" id="GO:0070006">
    <property type="term" value="F:metalloaminopeptidase activity"/>
    <property type="evidence" value="ECO:0007669"/>
    <property type="project" value="TreeGrafter"/>
</dbReference>
<dbReference type="GO" id="GO:0005737">
    <property type="term" value="C:cytoplasm"/>
    <property type="evidence" value="ECO:0007669"/>
    <property type="project" value="TreeGrafter"/>
</dbReference>
<reference evidence="3" key="1">
    <citation type="journal article" date="2023" name="PLoS Negl. Trop. Dis.">
        <title>A genome sequence for Biomphalaria pfeifferi, the major vector snail for the human-infecting parasite Schistosoma mansoni.</title>
        <authorList>
            <person name="Bu L."/>
            <person name="Lu L."/>
            <person name="Laidemitt M.R."/>
            <person name="Zhang S.M."/>
            <person name="Mutuku M."/>
            <person name="Mkoji G."/>
            <person name="Steinauer M."/>
            <person name="Loker E.S."/>
        </authorList>
    </citation>
    <scope>NUCLEOTIDE SEQUENCE</scope>
    <source>
        <strain evidence="3">KasaAsao</strain>
    </source>
</reference>
<dbReference type="InterPro" id="IPR050344">
    <property type="entry name" value="Peptidase_M1_aminopeptidases"/>
</dbReference>